<feature type="domain" description="S1 motif" evidence="5">
    <location>
        <begin position="183"/>
        <end position="252"/>
    </location>
</feature>
<keyword evidence="3" id="KW-0687">Ribonucleoprotein</keyword>
<sequence length="393" mass="43471">MSRFRPKSLREAEARGELKERGAHTLEVVEGTVVGLSGNDVFVELGVRKQGVIDVRAFQRTPKVGEVRRFTLRGREDALWILNLAEEETLEVWEDLEEGSLITGRVTGLTHDGFQLKIGQLHAYMPFSASGVRRSRDRKALLGRAVVVLVMDVDDDKQRAIVSRKAVLQMQRDGGAPNSVVPGQTIQGRVSRIEAYGVFIRFGNGREGLCHISNLSVDRVDHPSDVVSKGEVVEARVLYVRQGGKRIGLGLKQTQESPWIRVEREHWEGQIVPVELVRVGTFGAVARLLPGIEGIVPISECAGLAPGRGLLRGDQRSARIMELDVDIERIAFSLTHDHGRAIERDEAETSRAFEIIRQSPEVARVMGASEAPPPGASTKLGDLLRRALEQKER</sequence>
<dbReference type="AlphaFoldDB" id="A0A518EQF9"/>
<reference evidence="6 7" key="1">
    <citation type="submission" date="2019-02" db="EMBL/GenBank/DDBJ databases">
        <title>Deep-cultivation of Planctomycetes and their phenomic and genomic characterization uncovers novel biology.</title>
        <authorList>
            <person name="Wiegand S."/>
            <person name="Jogler M."/>
            <person name="Boedeker C."/>
            <person name="Pinto D."/>
            <person name="Vollmers J."/>
            <person name="Rivas-Marin E."/>
            <person name="Kohn T."/>
            <person name="Peeters S.H."/>
            <person name="Heuer A."/>
            <person name="Rast P."/>
            <person name="Oberbeckmann S."/>
            <person name="Bunk B."/>
            <person name="Jeske O."/>
            <person name="Meyerdierks A."/>
            <person name="Storesund J.E."/>
            <person name="Kallscheuer N."/>
            <person name="Luecker S."/>
            <person name="Lage O.M."/>
            <person name="Pohl T."/>
            <person name="Merkel B.J."/>
            <person name="Hornburger P."/>
            <person name="Mueller R.-W."/>
            <person name="Bruemmer F."/>
            <person name="Labrenz M."/>
            <person name="Spormann A.M."/>
            <person name="Op den Camp H."/>
            <person name="Overmann J."/>
            <person name="Amann R."/>
            <person name="Jetten M.S.M."/>
            <person name="Mascher T."/>
            <person name="Medema M.H."/>
            <person name="Devos D.P."/>
            <person name="Kaster A.-K."/>
            <person name="Ovreas L."/>
            <person name="Rohde M."/>
            <person name="Galperin M.Y."/>
            <person name="Jogler C."/>
        </authorList>
    </citation>
    <scope>NUCLEOTIDE SEQUENCE [LARGE SCALE GENOMIC DNA]</scope>
    <source>
        <strain evidence="6 7">Poly30</strain>
    </source>
</reference>
<dbReference type="EMBL" id="CP036434">
    <property type="protein sequence ID" value="QDV06323.1"/>
    <property type="molecule type" value="Genomic_DNA"/>
</dbReference>
<dbReference type="SMART" id="SM00316">
    <property type="entry name" value="S1"/>
    <property type="match status" value="4"/>
</dbReference>
<dbReference type="GO" id="GO:0003729">
    <property type="term" value="F:mRNA binding"/>
    <property type="evidence" value="ECO:0007669"/>
    <property type="project" value="TreeGrafter"/>
</dbReference>
<dbReference type="InterPro" id="IPR035104">
    <property type="entry name" value="Ribosomal_protein_S1-like"/>
</dbReference>
<feature type="domain" description="S1 motif" evidence="5">
    <location>
        <begin position="99"/>
        <end position="165"/>
    </location>
</feature>
<evidence type="ECO:0000256" key="1">
    <source>
        <dbReference type="ARBA" id="ARBA00006767"/>
    </source>
</evidence>
<evidence type="ECO:0000259" key="5">
    <source>
        <dbReference type="PROSITE" id="PS50126"/>
    </source>
</evidence>
<dbReference type="Proteomes" id="UP000320390">
    <property type="component" value="Chromosome"/>
</dbReference>
<evidence type="ECO:0000256" key="2">
    <source>
        <dbReference type="ARBA" id="ARBA00022980"/>
    </source>
</evidence>
<dbReference type="InterPro" id="IPR012340">
    <property type="entry name" value="NA-bd_OB-fold"/>
</dbReference>
<accession>A0A518EQF9</accession>
<dbReference type="Pfam" id="PF00575">
    <property type="entry name" value="S1"/>
    <property type="match status" value="2"/>
</dbReference>
<feature type="domain" description="S1 motif" evidence="5">
    <location>
        <begin position="269"/>
        <end position="335"/>
    </location>
</feature>
<evidence type="ECO:0000313" key="7">
    <source>
        <dbReference type="Proteomes" id="UP000320390"/>
    </source>
</evidence>
<keyword evidence="7" id="KW-1185">Reference proteome</keyword>
<dbReference type="PRINTS" id="PR00681">
    <property type="entry name" value="RIBOSOMALS1"/>
</dbReference>
<dbReference type="GO" id="GO:0003735">
    <property type="term" value="F:structural constituent of ribosome"/>
    <property type="evidence" value="ECO:0007669"/>
    <property type="project" value="TreeGrafter"/>
</dbReference>
<evidence type="ECO:0000256" key="3">
    <source>
        <dbReference type="ARBA" id="ARBA00023274"/>
    </source>
</evidence>
<proteinExistence type="inferred from homology"/>
<dbReference type="GO" id="GO:0006412">
    <property type="term" value="P:translation"/>
    <property type="evidence" value="ECO:0007669"/>
    <property type="project" value="TreeGrafter"/>
</dbReference>
<organism evidence="6 7">
    <name type="scientific">Saltatorellus ferox</name>
    <dbReference type="NCBI Taxonomy" id="2528018"/>
    <lineage>
        <taxon>Bacteria</taxon>
        <taxon>Pseudomonadati</taxon>
        <taxon>Planctomycetota</taxon>
        <taxon>Planctomycetia</taxon>
        <taxon>Planctomycetia incertae sedis</taxon>
        <taxon>Saltatorellus</taxon>
    </lineage>
</organism>
<name>A0A518EQF9_9BACT</name>
<comment type="similarity">
    <text evidence="1">Belongs to the bacterial ribosomal protein bS1 family.</text>
</comment>
<feature type="region of interest" description="Disordered" evidence="4">
    <location>
        <begin position="365"/>
        <end position="384"/>
    </location>
</feature>
<dbReference type="SUPFAM" id="SSF50249">
    <property type="entry name" value="Nucleic acid-binding proteins"/>
    <property type="match status" value="3"/>
</dbReference>
<gene>
    <name evidence="6" type="primary">rpsA_1</name>
    <name evidence="6" type="ORF">Poly30_18320</name>
</gene>
<dbReference type="Gene3D" id="2.40.50.140">
    <property type="entry name" value="Nucleic acid-binding proteins"/>
    <property type="match status" value="3"/>
</dbReference>
<dbReference type="GO" id="GO:0022627">
    <property type="term" value="C:cytosolic small ribosomal subunit"/>
    <property type="evidence" value="ECO:0007669"/>
    <property type="project" value="TreeGrafter"/>
</dbReference>
<dbReference type="InterPro" id="IPR050437">
    <property type="entry name" value="Ribos_protein_bS1-like"/>
</dbReference>
<protein>
    <submittedName>
        <fullName evidence="6">30S ribosomal protein S1</fullName>
    </submittedName>
</protein>
<evidence type="ECO:0000256" key="4">
    <source>
        <dbReference type="SAM" id="MobiDB-lite"/>
    </source>
</evidence>
<dbReference type="PANTHER" id="PTHR10724">
    <property type="entry name" value="30S RIBOSOMAL PROTEIN S1"/>
    <property type="match status" value="1"/>
</dbReference>
<evidence type="ECO:0000313" key="6">
    <source>
        <dbReference type="EMBL" id="QDV06323.1"/>
    </source>
</evidence>
<dbReference type="RefSeq" id="WP_145196403.1">
    <property type="nucleotide sequence ID" value="NZ_CP036434.1"/>
</dbReference>
<dbReference type="InterPro" id="IPR003029">
    <property type="entry name" value="S1_domain"/>
</dbReference>
<dbReference type="PROSITE" id="PS50126">
    <property type="entry name" value="S1"/>
    <property type="match status" value="3"/>
</dbReference>
<dbReference type="OrthoDB" id="284989at2"/>
<keyword evidence="2 6" id="KW-0689">Ribosomal protein</keyword>
<dbReference type="PANTHER" id="PTHR10724:SF7">
    <property type="entry name" value="SMALL RIBOSOMAL SUBUNIT PROTEIN BS1C"/>
    <property type="match status" value="1"/>
</dbReference>